<dbReference type="EMBL" id="JYDJ01000571">
    <property type="protein sequence ID" value="KRX34418.1"/>
    <property type="molecule type" value="Genomic_DNA"/>
</dbReference>
<protein>
    <submittedName>
        <fullName evidence="1">Uncharacterized protein</fullName>
    </submittedName>
</protein>
<evidence type="ECO:0000313" key="1">
    <source>
        <dbReference type="EMBL" id="KRX34418.1"/>
    </source>
</evidence>
<evidence type="ECO:0000313" key="2">
    <source>
        <dbReference type="Proteomes" id="UP000055048"/>
    </source>
</evidence>
<reference evidence="1 2" key="1">
    <citation type="submission" date="2015-01" db="EMBL/GenBank/DDBJ databases">
        <title>Evolution of Trichinella species and genotypes.</title>
        <authorList>
            <person name="Korhonen P.K."/>
            <person name="Edoardo P."/>
            <person name="Giuseppe L.R."/>
            <person name="Gasser R.B."/>
        </authorList>
    </citation>
    <scope>NUCLEOTIDE SEQUENCE [LARGE SCALE GENOMIC DNA]</scope>
    <source>
        <strain evidence="1">ISS417</strain>
    </source>
</reference>
<keyword evidence="2" id="KW-1185">Reference proteome</keyword>
<gene>
    <name evidence="1" type="ORF">T05_13825</name>
</gene>
<name>A0A0V0T660_9BILA</name>
<comment type="caution">
    <text evidence="1">The sequence shown here is derived from an EMBL/GenBank/DDBJ whole genome shotgun (WGS) entry which is preliminary data.</text>
</comment>
<organism evidence="1 2">
    <name type="scientific">Trichinella murrelli</name>
    <dbReference type="NCBI Taxonomy" id="144512"/>
    <lineage>
        <taxon>Eukaryota</taxon>
        <taxon>Metazoa</taxon>
        <taxon>Ecdysozoa</taxon>
        <taxon>Nematoda</taxon>
        <taxon>Enoplea</taxon>
        <taxon>Dorylaimia</taxon>
        <taxon>Trichinellida</taxon>
        <taxon>Trichinellidae</taxon>
        <taxon>Trichinella</taxon>
    </lineage>
</organism>
<sequence>MLEIRICLHLDTKNNLFTRIRSNLTLGNVTCQLELLGSWPTICSLLNLDAVVITIDKEPEKAYSSRGRISRE</sequence>
<dbReference type="Proteomes" id="UP000055048">
    <property type="component" value="Unassembled WGS sequence"/>
</dbReference>
<proteinExistence type="predicted"/>
<accession>A0A0V0T660</accession>
<dbReference type="AlphaFoldDB" id="A0A0V0T660"/>